<dbReference type="InterPro" id="IPR037171">
    <property type="entry name" value="NagB/RpiA_transferase-like"/>
</dbReference>
<dbReference type="NCBIfam" id="TIGR02727">
    <property type="entry name" value="MTHFS_bact"/>
    <property type="match status" value="1"/>
</dbReference>
<proteinExistence type="inferred from homology"/>
<comment type="catalytic activity">
    <reaction evidence="2">
        <text>(6S)-5-formyl-5,6,7,8-tetrahydrofolate + ATP = (6R)-5,10-methenyltetrahydrofolate + ADP + phosphate</text>
        <dbReference type="Rhea" id="RHEA:10488"/>
        <dbReference type="ChEBI" id="CHEBI:30616"/>
        <dbReference type="ChEBI" id="CHEBI:43474"/>
        <dbReference type="ChEBI" id="CHEBI:57455"/>
        <dbReference type="ChEBI" id="CHEBI:57457"/>
        <dbReference type="ChEBI" id="CHEBI:456216"/>
        <dbReference type="EC" id="6.3.3.2"/>
    </reaction>
</comment>
<evidence type="ECO:0000313" key="3">
    <source>
        <dbReference type="EMBL" id="CAE19512.1"/>
    </source>
</evidence>
<sequence>MKISEKKNFERKFFRNLRNKSSAFDMRKVEINVKTYVDSIFRKDLKKKYIGIYWPLENEVDLRSLGHEYLLALPRCEENKNLLFCAWDKKPLSKDLHGILAPYSSNKLSYEKISMMFIPCLSVDRNLIRLGYGGGYFDKLREDKNWRSIPCIGILTSNCVSDKFLTRADWDIPLSGFITEKEILV</sequence>
<dbReference type="HOGENOM" id="CLU_066245_0_1_3"/>
<dbReference type="AlphaFoldDB" id="Q7V133"/>
<evidence type="ECO:0000313" key="4">
    <source>
        <dbReference type="Proteomes" id="UP000001026"/>
    </source>
</evidence>
<dbReference type="Proteomes" id="UP000001026">
    <property type="component" value="Chromosome"/>
</dbReference>
<gene>
    <name evidence="3" type="ordered locus">PMM1053</name>
</gene>
<dbReference type="Gene3D" id="3.40.50.10420">
    <property type="entry name" value="NagB/RpiA/CoA transferase-like"/>
    <property type="match status" value="1"/>
</dbReference>
<dbReference type="InterPro" id="IPR024185">
    <property type="entry name" value="FTHF_cligase-like_sf"/>
</dbReference>
<dbReference type="GO" id="GO:0046872">
    <property type="term" value="F:metal ion binding"/>
    <property type="evidence" value="ECO:0007669"/>
    <property type="project" value="UniProtKB-KW"/>
</dbReference>
<dbReference type="STRING" id="59919.PMM1053"/>
<keyword evidence="1 2" id="KW-0067">ATP-binding</keyword>
<keyword evidence="2" id="KW-0479">Metal-binding</keyword>
<dbReference type="KEGG" id="pmm:PMM1053"/>
<dbReference type="RefSeq" id="WP_011132686.1">
    <property type="nucleotide sequence ID" value="NC_005072.1"/>
</dbReference>
<dbReference type="eggNOG" id="COG0212">
    <property type="taxonomic scope" value="Bacteria"/>
</dbReference>
<dbReference type="EMBL" id="BX548174">
    <property type="protein sequence ID" value="CAE19512.1"/>
    <property type="molecule type" value="Genomic_DNA"/>
</dbReference>
<dbReference type="PIRSF" id="PIRSF006806">
    <property type="entry name" value="FTHF_cligase"/>
    <property type="match status" value="1"/>
</dbReference>
<organism evidence="3 4">
    <name type="scientific">Prochlorococcus marinus subsp. pastoris (strain CCMP1986 / NIES-2087 / MED4)</name>
    <dbReference type="NCBI Taxonomy" id="59919"/>
    <lineage>
        <taxon>Bacteria</taxon>
        <taxon>Bacillati</taxon>
        <taxon>Cyanobacteriota</taxon>
        <taxon>Cyanophyceae</taxon>
        <taxon>Synechococcales</taxon>
        <taxon>Prochlorococcaceae</taxon>
        <taxon>Prochlorococcus</taxon>
    </lineage>
</organism>
<comment type="cofactor">
    <cofactor evidence="2">
        <name>Mg(2+)</name>
        <dbReference type="ChEBI" id="CHEBI:18420"/>
    </cofactor>
</comment>
<evidence type="ECO:0000256" key="2">
    <source>
        <dbReference type="RuleBase" id="RU361279"/>
    </source>
</evidence>
<dbReference type="InterPro" id="IPR002698">
    <property type="entry name" value="FTHF_cligase"/>
</dbReference>
<keyword evidence="2" id="KW-0460">Magnesium</keyword>
<feature type="binding site" evidence="1">
    <location>
        <begin position="7"/>
        <end position="11"/>
    </location>
    <ligand>
        <name>ATP</name>
        <dbReference type="ChEBI" id="CHEBI:30616"/>
    </ligand>
</feature>
<evidence type="ECO:0000256" key="1">
    <source>
        <dbReference type="PIRSR" id="PIRSR006806-1"/>
    </source>
</evidence>
<name>Q7V133_PROMP</name>
<protein>
    <recommendedName>
        <fullName evidence="2">5-formyltetrahydrofolate cyclo-ligase</fullName>
        <ecNumber evidence="2">6.3.3.2</ecNumber>
    </recommendedName>
</protein>
<dbReference type="OrthoDB" id="9801938at2"/>
<keyword evidence="1 2" id="KW-0547">Nucleotide-binding</keyword>
<dbReference type="SUPFAM" id="SSF100950">
    <property type="entry name" value="NagB/RpiA/CoA transferase-like"/>
    <property type="match status" value="1"/>
</dbReference>
<dbReference type="Pfam" id="PF01812">
    <property type="entry name" value="5-FTHF_cyc-lig"/>
    <property type="match status" value="1"/>
</dbReference>
<dbReference type="GO" id="GO:0030272">
    <property type="term" value="F:5-formyltetrahydrofolate cyclo-ligase activity"/>
    <property type="evidence" value="ECO:0007669"/>
    <property type="project" value="UniProtKB-EC"/>
</dbReference>
<feature type="binding site" evidence="1">
    <location>
        <position position="59"/>
    </location>
    <ligand>
        <name>substrate</name>
    </ligand>
</feature>
<accession>Q7V133</accession>
<reference evidence="3 4" key="1">
    <citation type="journal article" date="2003" name="Nature">
        <title>Genome divergence in two Prochlorococcus ecotypes reflects oceanic niche differentiation.</title>
        <authorList>
            <person name="Rocap G."/>
            <person name="Larimer F.W."/>
            <person name="Lamerdin J.E."/>
            <person name="Malfatti S."/>
            <person name="Chain P."/>
            <person name="Ahlgren N.A."/>
            <person name="Arellano A."/>
            <person name="Coleman M."/>
            <person name="Hauser L."/>
            <person name="Hess W.R."/>
            <person name="Johnson Z.I."/>
            <person name="Land M.L."/>
            <person name="Lindell D."/>
            <person name="Post A.F."/>
            <person name="Regala W."/>
            <person name="Shah M."/>
            <person name="Shaw S.L."/>
            <person name="Steglich C."/>
            <person name="Sullivan M.B."/>
            <person name="Ting C.S."/>
            <person name="Tolonen A."/>
            <person name="Webb E.A."/>
            <person name="Zinser E.R."/>
            <person name="Chisholm S.W."/>
        </authorList>
    </citation>
    <scope>NUCLEOTIDE SEQUENCE [LARGE SCALE GENOMIC DNA]</scope>
    <source>
        <strain evidence="4">CCMP1986 / NIES-2087 / MED4</strain>
    </source>
</reference>
<dbReference type="GO" id="GO:0005524">
    <property type="term" value="F:ATP binding"/>
    <property type="evidence" value="ECO:0007669"/>
    <property type="project" value="UniProtKB-KW"/>
</dbReference>
<dbReference type="EC" id="6.3.3.2" evidence="2"/>
<comment type="similarity">
    <text evidence="2">Belongs to the 5-formyltetrahydrofolate cyclo-ligase family.</text>
</comment>